<dbReference type="Proteomes" id="UP001183246">
    <property type="component" value="Unassembled WGS sequence"/>
</dbReference>
<gene>
    <name evidence="2" type="ORF">RM590_17835</name>
</gene>
<comment type="caution">
    <text evidence="2">The sequence shown here is derived from an EMBL/GenBank/DDBJ whole genome shotgun (WGS) entry which is preliminary data.</text>
</comment>
<organism evidence="2 3">
    <name type="scientific">Streptomyces litchfieldiae</name>
    <dbReference type="NCBI Taxonomy" id="3075543"/>
    <lineage>
        <taxon>Bacteria</taxon>
        <taxon>Bacillati</taxon>
        <taxon>Actinomycetota</taxon>
        <taxon>Actinomycetes</taxon>
        <taxon>Kitasatosporales</taxon>
        <taxon>Streptomycetaceae</taxon>
        <taxon>Streptomyces</taxon>
    </lineage>
</organism>
<dbReference type="EMBL" id="JAVREL010000010">
    <property type="protein sequence ID" value="MDT0344459.1"/>
    <property type="molecule type" value="Genomic_DNA"/>
</dbReference>
<evidence type="ECO:0000256" key="1">
    <source>
        <dbReference type="SAM" id="MobiDB-lite"/>
    </source>
</evidence>
<evidence type="ECO:0008006" key="4">
    <source>
        <dbReference type="Google" id="ProtNLM"/>
    </source>
</evidence>
<sequence>MLAVLRHDQRLADMTGGNDVSAATIRRRRRRDELITLLAAKAPRLDRAPQKKIARRGGEVILIDGTLIPSEPAELLRQTPPPRPARPRPDRRTGPDDVDLRGSARPHSRHHRRPP</sequence>
<proteinExistence type="predicted"/>
<feature type="compositionally biased region" description="Basic and acidic residues" evidence="1">
    <location>
        <begin position="87"/>
        <end position="102"/>
    </location>
</feature>
<reference evidence="3" key="1">
    <citation type="submission" date="2023-07" db="EMBL/GenBank/DDBJ databases">
        <title>30 novel species of actinomycetes from the DSMZ collection.</title>
        <authorList>
            <person name="Nouioui I."/>
        </authorList>
    </citation>
    <scope>NUCLEOTIDE SEQUENCE [LARGE SCALE GENOMIC DNA]</scope>
    <source>
        <strain evidence="3">DSM 44938</strain>
    </source>
</reference>
<dbReference type="RefSeq" id="WP_311705594.1">
    <property type="nucleotide sequence ID" value="NZ_JAVREL010000010.1"/>
</dbReference>
<keyword evidence="3" id="KW-1185">Reference proteome</keyword>
<feature type="region of interest" description="Disordered" evidence="1">
    <location>
        <begin position="69"/>
        <end position="115"/>
    </location>
</feature>
<evidence type="ECO:0000313" key="2">
    <source>
        <dbReference type="EMBL" id="MDT0344459.1"/>
    </source>
</evidence>
<feature type="compositionally biased region" description="Basic residues" evidence="1">
    <location>
        <begin position="104"/>
        <end position="115"/>
    </location>
</feature>
<name>A0ABU2MTQ6_9ACTN</name>
<accession>A0ABU2MTQ6</accession>
<evidence type="ECO:0000313" key="3">
    <source>
        <dbReference type="Proteomes" id="UP001183246"/>
    </source>
</evidence>
<protein>
    <recommendedName>
        <fullName evidence="4">Transposase</fullName>
    </recommendedName>
</protein>